<dbReference type="InterPro" id="IPR046960">
    <property type="entry name" value="PPR_At4g14850-like_plant"/>
</dbReference>
<dbReference type="Gene3D" id="1.25.40.10">
    <property type="entry name" value="Tetratricopeptide repeat domain"/>
    <property type="match status" value="1"/>
</dbReference>
<dbReference type="GO" id="GO:0003723">
    <property type="term" value="F:RNA binding"/>
    <property type="evidence" value="ECO:0007669"/>
    <property type="project" value="InterPro"/>
</dbReference>
<protein>
    <recommendedName>
        <fullName evidence="3">Pentatricopeptide repeat-containing protein</fullName>
    </recommendedName>
</protein>
<evidence type="ECO:0000313" key="2">
    <source>
        <dbReference type="Proteomes" id="UP000655225"/>
    </source>
</evidence>
<dbReference type="Pfam" id="PF20431">
    <property type="entry name" value="E_motif"/>
    <property type="match status" value="1"/>
</dbReference>
<dbReference type="OMA" id="RTHSHIK"/>
<name>A0A834ZGA2_TETSI</name>
<dbReference type="Proteomes" id="UP000655225">
    <property type="component" value="Unassembled WGS sequence"/>
</dbReference>
<reference evidence="1 2" key="1">
    <citation type="submission" date="2020-04" db="EMBL/GenBank/DDBJ databases">
        <title>Plant Genome Project.</title>
        <authorList>
            <person name="Zhang R.-G."/>
        </authorList>
    </citation>
    <scope>NUCLEOTIDE SEQUENCE [LARGE SCALE GENOMIC DNA]</scope>
    <source>
        <strain evidence="1">YNK0</strain>
        <tissue evidence="1">Leaf</tissue>
    </source>
</reference>
<dbReference type="OrthoDB" id="185373at2759"/>
<dbReference type="InterPro" id="IPR046848">
    <property type="entry name" value="E_motif"/>
</dbReference>
<keyword evidence="2" id="KW-1185">Reference proteome</keyword>
<dbReference type="InterPro" id="IPR011990">
    <property type="entry name" value="TPR-like_helical_dom_sf"/>
</dbReference>
<proteinExistence type="predicted"/>
<dbReference type="EMBL" id="JABCRI010000004">
    <property type="protein sequence ID" value="KAF8406809.1"/>
    <property type="molecule type" value="Genomic_DNA"/>
</dbReference>
<dbReference type="AlphaFoldDB" id="A0A834ZGA2"/>
<evidence type="ECO:0008006" key="3">
    <source>
        <dbReference type="Google" id="ProtNLM"/>
    </source>
</evidence>
<accession>A0A834ZGA2</accession>
<dbReference type="GO" id="GO:0009451">
    <property type="term" value="P:RNA modification"/>
    <property type="evidence" value="ECO:0007669"/>
    <property type="project" value="InterPro"/>
</dbReference>
<organism evidence="1 2">
    <name type="scientific">Tetracentron sinense</name>
    <name type="common">Spur-leaf</name>
    <dbReference type="NCBI Taxonomy" id="13715"/>
    <lineage>
        <taxon>Eukaryota</taxon>
        <taxon>Viridiplantae</taxon>
        <taxon>Streptophyta</taxon>
        <taxon>Embryophyta</taxon>
        <taxon>Tracheophyta</taxon>
        <taxon>Spermatophyta</taxon>
        <taxon>Magnoliopsida</taxon>
        <taxon>Trochodendrales</taxon>
        <taxon>Trochodendraceae</taxon>
        <taxon>Tetracentron</taxon>
    </lineage>
</organism>
<evidence type="ECO:0000313" key="1">
    <source>
        <dbReference type="EMBL" id="KAF8406809.1"/>
    </source>
</evidence>
<dbReference type="PANTHER" id="PTHR47926">
    <property type="entry name" value="PENTATRICOPEPTIDE REPEAT-CONTAINING PROTEIN"/>
    <property type="match status" value="1"/>
</dbReference>
<sequence>MDSRYSIILKLEHYACYVDLLARVGQVEEALGVVSSMPVEPNGLVWGALLGGCLVHSKVDLARDVAKRLVEVDPVNSGGYVLLSNVFAANRQWDEIVVLRGLMREKEVRKQPVCSWISVDGVVHEFLMVTEAKVATSCEAGQAVAMKRQMSHLLQTWLCPSLKGCCIIRSTMPSHVPMASRTNAGIFTS</sequence>
<gene>
    <name evidence="1" type="ORF">HHK36_005930</name>
</gene>
<comment type="caution">
    <text evidence="1">The sequence shown here is derived from an EMBL/GenBank/DDBJ whole genome shotgun (WGS) entry which is preliminary data.</text>
</comment>